<organism evidence="3 4">
    <name type="scientific">Pseudovibrio denitrificans</name>
    <dbReference type="NCBI Taxonomy" id="258256"/>
    <lineage>
        <taxon>Bacteria</taxon>
        <taxon>Pseudomonadati</taxon>
        <taxon>Pseudomonadota</taxon>
        <taxon>Alphaproteobacteria</taxon>
        <taxon>Hyphomicrobiales</taxon>
        <taxon>Stappiaceae</taxon>
        <taxon>Pseudovibrio</taxon>
    </lineage>
</organism>
<accession>A0A1I7DTM9</accession>
<comment type="similarity">
    <text evidence="1 2">Belongs to the short-chain dehydrogenases/reductases (SDR) family.</text>
</comment>
<evidence type="ECO:0000313" key="3">
    <source>
        <dbReference type="EMBL" id="SFU15067.1"/>
    </source>
</evidence>
<dbReference type="InterPro" id="IPR050259">
    <property type="entry name" value="SDR"/>
</dbReference>
<dbReference type="InterPro" id="IPR002347">
    <property type="entry name" value="SDR_fam"/>
</dbReference>
<dbReference type="RefSeq" id="WP_054784210.1">
    <property type="nucleotide sequence ID" value="NZ_FPBD01000010.1"/>
</dbReference>
<dbReference type="SUPFAM" id="SSF51735">
    <property type="entry name" value="NAD(P)-binding Rossmann-fold domains"/>
    <property type="match status" value="1"/>
</dbReference>
<evidence type="ECO:0000313" key="4">
    <source>
        <dbReference type="Proteomes" id="UP000183371"/>
    </source>
</evidence>
<dbReference type="PRINTS" id="PR00080">
    <property type="entry name" value="SDRFAMILY"/>
</dbReference>
<dbReference type="CDD" id="cd05233">
    <property type="entry name" value="SDR_c"/>
    <property type="match status" value="1"/>
</dbReference>
<dbReference type="FunFam" id="3.40.50.720:FF:000084">
    <property type="entry name" value="Short-chain dehydrogenase reductase"/>
    <property type="match status" value="1"/>
</dbReference>
<proteinExistence type="inferred from homology"/>
<dbReference type="Gene3D" id="3.40.50.720">
    <property type="entry name" value="NAD(P)-binding Rossmann-like Domain"/>
    <property type="match status" value="1"/>
</dbReference>
<dbReference type="InterPro" id="IPR036291">
    <property type="entry name" value="NAD(P)-bd_dom_sf"/>
</dbReference>
<dbReference type="PANTHER" id="PTHR42879:SF2">
    <property type="entry name" value="3-OXOACYL-[ACYL-CARRIER-PROTEIN] REDUCTASE FABG"/>
    <property type="match status" value="1"/>
</dbReference>
<evidence type="ECO:0000256" key="1">
    <source>
        <dbReference type="ARBA" id="ARBA00006484"/>
    </source>
</evidence>
<dbReference type="AlphaFoldDB" id="A0A1I7DTM9"/>
<dbReference type="PRINTS" id="PR00081">
    <property type="entry name" value="GDHRDH"/>
</dbReference>
<gene>
    <name evidence="3" type="ORF">SAMN05444141_110119</name>
</gene>
<dbReference type="PANTHER" id="PTHR42879">
    <property type="entry name" value="3-OXOACYL-(ACYL-CARRIER-PROTEIN) REDUCTASE"/>
    <property type="match status" value="1"/>
</dbReference>
<sequence>MRTPNEIFNLTGRTALVTGSSRGIGAAIAKGLAGAGATVVVHGHKQDACANTLEEIRAGGGTAYSIGQDLSAPRAGREAIKKAEAVAGPVDILVINASAQINAVLEDLAPEDLEFQFNVNVRSTLEMLQTCLPVMAERKWGRVVSIGSVNQLKPKQIVTAYAATKAAQHNIMQSLARDYARDNVLLNTLAPGLIDTDRSAGRKAEDPEGFAEYVRQLNWMGREGTTDEMVGAALLLASDACGFMTGESIFMTGGY</sequence>
<reference evidence="4" key="1">
    <citation type="submission" date="2016-10" db="EMBL/GenBank/DDBJ databases">
        <authorList>
            <person name="Varghese N."/>
            <person name="Submissions S."/>
        </authorList>
    </citation>
    <scope>NUCLEOTIDE SEQUENCE [LARGE SCALE GENOMIC DNA]</scope>
    <source>
        <strain evidence="4">DSM 17465</strain>
    </source>
</reference>
<dbReference type="Proteomes" id="UP000183371">
    <property type="component" value="Unassembled WGS sequence"/>
</dbReference>
<keyword evidence="4" id="KW-1185">Reference proteome</keyword>
<protein>
    <submittedName>
        <fullName evidence="3">NAD(P)-dependent dehydrogenase, short-chain alcohol dehydrogenase family</fullName>
    </submittedName>
</protein>
<evidence type="ECO:0000256" key="2">
    <source>
        <dbReference type="RuleBase" id="RU000363"/>
    </source>
</evidence>
<dbReference type="EMBL" id="FPBD01000010">
    <property type="protein sequence ID" value="SFU15067.1"/>
    <property type="molecule type" value="Genomic_DNA"/>
</dbReference>
<name>A0A1I7DTM9_9HYPH</name>
<dbReference type="Pfam" id="PF00106">
    <property type="entry name" value="adh_short"/>
    <property type="match status" value="1"/>
</dbReference>